<evidence type="ECO:0000256" key="1">
    <source>
        <dbReference type="SAM" id="SignalP"/>
    </source>
</evidence>
<accession>A0ABR3YNJ1</accession>
<name>A0ABR3YNJ1_9PEZI</name>
<dbReference type="EMBL" id="JAWCUI010000068">
    <property type="protein sequence ID" value="KAL1889876.1"/>
    <property type="molecule type" value="Genomic_DNA"/>
</dbReference>
<reference evidence="2 3" key="1">
    <citation type="journal article" date="2024" name="IMA Fungus">
        <title>IMA Genome - F19 : A genome assembly and annotation guide to empower mycologists, including annotated draft genome sequences of Ceratocystis pirilliformis, Diaporthe australafricana, Fusarium ophioides, Paecilomyces lecythidis, and Sporothrix stenoceras.</title>
        <authorList>
            <person name="Aylward J."/>
            <person name="Wilson A.M."/>
            <person name="Visagie C.M."/>
            <person name="Spraker J."/>
            <person name="Barnes I."/>
            <person name="Buitendag C."/>
            <person name="Ceriani C."/>
            <person name="Del Mar Angel L."/>
            <person name="du Plessis D."/>
            <person name="Fuchs T."/>
            <person name="Gasser K."/>
            <person name="Kramer D."/>
            <person name="Li W."/>
            <person name="Munsamy K."/>
            <person name="Piso A."/>
            <person name="Price J.L."/>
            <person name="Sonnekus B."/>
            <person name="Thomas C."/>
            <person name="van der Nest A."/>
            <person name="van Dijk A."/>
            <person name="van Heerden A."/>
            <person name="van Vuuren N."/>
            <person name="Yilmaz N."/>
            <person name="Duong T.A."/>
            <person name="van der Merwe N.A."/>
            <person name="Wingfield M.J."/>
            <person name="Wingfield B.D."/>
        </authorList>
    </citation>
    <scope>NUCLEOTIDE SEQUENCE [LARGE SCALE GENOMIC DNA]</scope>
    <source>
        <strain evidence="2 3">CMW 5346</strain>
    </source>
</reference>
<proteinExistence type="predicted"/>
<organism evidence="2 3">
    <name type="scientific">Sporothrix stenoceras</name>
    <dbReference type="NCBI Taxonomy" id="5173"/>
    <lineage>
        <taxon>Eukaryota</taxon>
        <taxon>Fungi</taxon>
        <taxon>Dikarya</taxon>
        <taxon>Ascomycota</taxon>
        <taxon>Pezizomycotina</taxon>
        <taxon>Sordariomycetes</taxon>
        <taxon>Sordariomycetidae</taxon>
        <taxon>Ophiostomatales</taxon>
        <taxon>Ophiostomataceae</taxon>
        <taxon>Sporothrix</taxon>
    </lineage>
</organism>
<keyword evidence="1" id="KW-0732">Signal</keyword>
<comment type="caution">
    <text evidence="2">The sequence shown here is derived from an EMBL/GenBank/DDBJ whole genome shotgun (WGS) entry which is preliminary data.</text>
</comment>
<evidence type="ECO:0000313" key="2">
    <source>
        <dbReference type="EMBL" id="KAL1889876.1"/>
    </source>
</evidence>
<gene>
    <name evidence="2" type="ORF">Sste5346_008600</name>
</gene>
<keyword evidence="3" id="KW-1185">Reference proteome</keyword>
<feature type="chain" id="PRO_5045909973" evidence="1">
    <location>
        <begin position="26"/>
        <end position="108"/>
    </location>
</feature>
<feature type="signal peptide" evidence="1">
    <location>
        <begin position="1"/>
        <end position="25"/>
    </location>
</feature>
<evidence type="ECO:0000313" key="3">
    <source>
        <dbReference type="Proteomes" id="UP001583186"/>
    </source>
</evidence>
<protein>
    <submittedName>
        <fullName evidence="2">Uncharacterized protein</fullName>
    </submittedName>
</protein>
<sequence length="108" mass="11349">MYTSSTVFGAAVAALALFAASPVSADVAAPARGPWAGSVDMEKACKQQYGSDWTATAGKNAFDWKCSRPSTGQSATLDVNGYCSRNYHKGAYGDPQGGGKYDWGCYFP</sequence>
<dbReference type="Proteomes" id="UP001583186">
    <property type="component" value="Unassembled WGS sequence"/>
</dbReference>